<comment type="catalytic activity">
    <reaction evidence="8 9 10">
        <text>2-[(2R,5Z)-2-carboxy-4-methylthiazol-5(2H)-ylidene]ethyl phosphate + 4-amino-2-methyl-5-(diphosphooxymethyl)pyrimidine + 2 H(+) = thiamine phosphate + CO2 + diphosphate</text>
        <dbReference type="Rhea" id="RHEA:47844"/>
        <dbReference type="ChEBI" id="CHEBI:15378"/>
        <dbReference type="ChEBI" id="CHEBI:16526"/>
        <dbReference type="ChEBI" id="CHEBI:33019"/>
        <dbReference type="ChEBI" id="CHEBI:37575"/>
        <dbReference type="ChEBI" id="CHEBI:57841"/>
        <dbReference type="ChEBI" id="CHEBI:62899"/>
        <dbReference type="EC" id="2.5.1.3"/>
    </reaction>
</comment>
<comment type="function">
    <text evidence="9">Condenses 4-methyl-5-(beta-hydroxyethyl)thiazole monophosphate (THZ-P) and 2-methyl-4-amino-5-hydroxymethyl pyrimidine pyrophosphate (HMP-PP) to form thiamine monophosphate (TMP).</text>
</comment>
<evidence type="ECO:0000256" key="1">
    <source>
        <dbReference type="ARBA" id="ARBA00005165"/>
    </source>
</evidence>
<dbReference type="Gene3D" id="3.40.1190.20">
    <property type="match status" value="1"/>
</dbReference>
<comment type="catalytic activity">
    <reaction evidence="7 9 10">
        <text>2-(2-carboxy-4-methylthiazol-5-yl)ethyl phosphate + 4-amino-2-methyl-5-(diphosphooxymethyl)pyrimidine + 2 H(+) = thiamine phosphate + CO2 + diphosphate</text>
        <dbReference type="Rhea" id="RHEA:47848"/>
        <dbReference type="ChEBI" id="CHEBI:15378"/>
        <dbReference type="ChEBI" id="CHEBI:16526"/>
        <dbReference type="ChEBI" id="CHEBI:33019"/>
        <dbReference type="ChEBI" id="CHEBI:37575"/>
        <dbReference type="ChEBI" id="CHEBI:57841"/>
        <dbReference type="ChEBI" id="CHEBI:62890"/>
        <dbReference type="EC" id="2.5.1.3"/>
    </reaction>
</comment>
<dbReference type="NCBIfam" id="TIGR00693">
    <property type="entry name" value="thiE"/>
    <property type="match status" value="1"/>
</dbReference>
<evidence type="ECO:0000256" key="10">
    <source>
        <dbReference type="RuleBase" id="RU003826"/>
    </source>
</evidence>
<feature type="binding site" evidence="9">
    <location>
        <position position="591"/>
    </location>
    <ligand>
        <name>4-amino-2-methyl-5-(diphosphooxymethyl)pyrimidine</name>
        <dbReference type="ChEBI" id="CHEBI:57841"/>
    </ligand>
</feature>
<dbReference type="GO" id="GO:0004789">
    <property type="term" value="F:thiamine-phosphate diphosphorylase activity"/>
    <property type="evidence" value="ECO:0007669"/>
    <property type="project" value="UniProtKB-UniRule"/>
</dbReference>
<comment type="pathway">
    <text evidence="1 9 11">Cofactor biosynthesis; thiamine diphosphate biosynthesis; thiamine phosphate from 4-amino-2-methyl-5-diphosphomethylpyrimidine and 4-methyl-5-(2-phosphoethyl)-thiazole: step 1/1.</text>
</comment>
<keyword evidence="15" id="KW-1185">Reference proteome</keyword>
<dbReference type="InterPro" id="IPR013749">
    <property type="entry name" value="PM/HMP-P_kinase-1"/>
</dbReference>
<dbReference type="GO" id="GO:0009229">
    <property type="term" value="P:thiamine diphosphate biosynthetic process"/>
    <property type="evidence" value="ECO:0007669"/>
    <property type="project" value="UniProtKB-UniRule"/>
</dbReference>
<keyword evidence="4 9" id="KW-0460">Magnesium</keyword>
<dbReference type="Pfam" id="PF08543">
    <property type="entry name" value="Phos_pyr_kin"/>
    <property type="match status" value="1"/>
</dbReference>
<dbReference type="InterPro" id="IPR013785">
    <property type="entry name" value="Aldolase_TIM"/>
</dbReference>
<dbReference type="Pfam" id="PF02581">
    <property type="entry name" value="TMP-TENI"/>
    <property type="match status" value="2"/>
</dbReference>
<evidence type="ECO:0000256" key="3">
    <source>
        <dbReference type="ARBA" id="ARBA00022723"/>
    </source>
</evidence>
<proteinExistence type="inferred from homology"/>
<feature type="binding site" evidence="9">
    <location>
        <position position="543"/>
    </location>
    <ligand>
        <name>Mg(2+)</name>
        <dbReference type="ChEBI" id="CHEBI:18420"/>
    </ligand>
</feature>
<dbReference type="HAMAP" id="MF_00097">
    <property type="entry name" value="TMP_synthase"/>
    <property type="match status" value="1"/>
</dbReference>
<evidence type="ECO:0000259" key="13">
    <source>
        <dbReference type="Pfam" id="PF08543"/>
    </source>
</evidence>
<dbReference type="eggNOG" id="COG0351">
    <property type="taxonomic scope" value="Bacteria"/>
</dbReference>
<feature type="binding site" evidence="9">
    <location>
        <begin position="588"/>
        <end position="590"/>
    </location>
    <ligand>
        <name>2-[(2R,5Z)-2-carboxy-4-methylthiazol-5(2H)-ylidene]ethyl phosphate</name>
        <dbReference type="ChEBI" id="CHEBI:62899"/>
    </ligand>
</feature>
<dbReference type="InterPro" id="IPR022998">
    <property type="entry name" value="ThiamineP_synth_TenI"/>
</dbReference>
<feature type="domain" description="Pyridoxamine kinase/Phosphomethylpyrimidine kinase" evidence="13">
    <location>
        <begin position="204"/>
        <end position="434"/>
    </location>
</feature>
<dbReference type="Proteomes" id="UP000003303">
    <property type="component" value="Unassembled WGS sequence"/>
</dbReference>
<dbReference type="CDD" id="cd00564">
    <property type="entry name" value="TMP_TenI"/>
    <property type="match status" value="2"/>
</dbReference>
<evidence type="ECO:0000313" key="15">
    <source>
        <dbReference type="Proteomes" id="UP000003303"/>
    </source>
</evidence>
<dbReference type="GO" id="GO:0000287">
    <property type="term" value="F:magnesium ion binding"/>
    <property type="evidence" value="ECO:0007669"/>
    <property type="project" value="UniProtKB-UniRule"/>
</dbReference>
<evidence type="ECO:0000256" key="5">
    <source>
        <dbReference type="ARBA" id="ARBA00022977"/>
    </source>
</evidence>
<dbReference type="AlphaFoldDB" id="C2MC79"/>
<sequence>MIVITPPERQLVEDVAGDIIDVASSCICKVHLRMPGASEADFRKVLDSLEPAYHQHVVLCDHYALLAEYDVAGVYLPYRRVAEWRNIPLAPHQTIAVGAHSIQELQELPFTPHYALLSPLFDSISKEGYQGNPALLSCREALIKLPYPVYALGGITPEKQEAVAKAGYAGVAVLGDIWSQPWKQLPERLAQYQLPAILTVAGHDPTSGAGISVDTRIANDLSVQCYSVISTLTAQSLHRFVSTTATPSDQLQASLTTLLTDHPVTVAKLGMVQDLQQAVHIVAQMKALGVKRIIWDPILQPTATEVTQPNLWTEEQDKLATLLNEVSLVTPNKPEAQALFGTDDPAELQRIAQKHDVAILLKGGHDTTSPHLVVNQLITSDGIHPYYTHRYDKSIHGTGCMLSAAIASYWAMEYSLVSSVQRACHYLATIFAGQPNLPERQLLCPKIFRGSRKKQHLYFDFDLQYVTNESDPDRLYNKVSQYLEAGGRWVQLRLKEATTEERIEMGLRLRRLTDCYDACLLIDDDIIATIAVDADGVHLGKRDCPPQEARRILGDEYIIGYTVNSLDDLPRALAANIDYIGVGPYRDTQTKALLAPILGLEGISQIAQQVKETNRQFIVPQIVAIGGIRPEDAETLFSNKDIDGIAVSGAIEHATDMGHTVSQLLRDTSSFPN</sequence>
<dbReference type="EMBL" id="ACLR01000170">
    <property type="protein sequence ID" value="EEK16708.1"/>
    <property type="molecule type" value="Genomic_DNA"/>
</dbReference>
<evidence type="ECO:0000256" key="7">
    <source>
        <dbReference type="ARBA" id="ARBA00047851"/>
    </source>
</evidence>
<dbReference type="InterPro" id="IPR034291">
    <property type="entry name" value="TMP_synthase"/>
</dbReference>
<dbReference type="OrthoDB" id="9812206at2"/>
<dbReference type="RefSeq" id="WP_007365507.1">
    <property type="nucleotide sequence ID" value="NZ_ACLR01000170.1"/>
</dbReference>
<name>C2MC79_9PORP</name>
<comment type="similarity">
    <text evidence="9 10">Belongs to the thiamine-phosphate synthase family.</text>
</comment>
<evidence type="ECO:0000313" key="14">
    <source>
        <dbReference type="EMBL" id="EEK16708.1"/>
    </source>
</evidence>
<dbReference type="EC" id="2.5.1.3" evidence="9"/>
<dbReference type="InterPro" id="IPR029056">
    <property type="entry name" value="Ribokinase-like"/>
</dbReference>
<comment type="catalytic activity">
    <reaction evidence="6 9 10">
        <text>4-methyl-5-(2-phosphooxyethyl)-thiazole + 4-amino-2-methyl-5-(diphosphooxymethyl)pyrimidine + H(+) = thiamine phosphate + diphosphate</text>
        <dbReference type="Rhea" id="RHEA:22328"/>
        <dbReference type="ChEBI" id="CHEBI:15378"/>
        <dbReference type="ChEBI" id="CHEBI:33019"/>
        <dbReference type="ChEBI" id="CHEBI:37575"/>
        <dbReference type="ChEBI" id="CHEBI:57841"/>
        <dbReference type="ChEBI" id="CHEBI:58296"/>
        <dbReference type="EC" id="2.5.1.3"/>
    </reaction>
</comment>
<keyword evidence="5 9" id="KW-0784">Thiamine biosynthesis</keyword>
<dbReference type="STRING" id="596327.PORUE0001_0856"/>
<keyword evidence="3 9" id="KW-0479">Metal-binding</keyword>
<dbReference type="Gene3D" id="3.20.20.70">
    <property type="entry name" value="Aldolase class I"/>
    <property type="match status" value="2"/>
</dbReference>
<comment type="cofactor">
    <cofactor evidence="9">
        <name>Mg(2+)</name>
        <dbReference type="ChEBI" id="CHEBI:18420"/>
    </cofactor>
    <text evidence="9">Binds 1 Mg(2+) ion per subunit.</text>
</comment>
<feature type="binding site" evidence="9">
    <location>
        <position position="562"/>
    </location>
    <ligand>
        <name>4-amino-2-methyl-5-(diphosphooxymethyl)pyrimidine</name>
        <dbReference type="ChEBI" id="CHEBI:57841"/>
    </ligand>
</feature>
<dbReference type="InterPro" id="IPR036206">
    <property type="entry name" value="ThiamineP_synth_sf"/>
</dbReference>
<accession>C2MC79</accession>
<organism evidence="14 15">
    <name type="scientific">Porphyromonas uenonis 60-3</name>
    <dbReference type="NCBI Taxonomy" id="596327"/>
    <lineage>
        <taxon>Bacteria</taxon>
        <taxon>Pseudomonadati</taxon>
        <taxon>Bacteroidota</taxon>
        <taxon>Bacteroidia</taxon>
        <taxon>Bacteroidales</taxon>
        <taxon>Porphyromonadaceae</taxon>
        <taxon>Porphyromonas</taxon>
    </lineage>
</organism>
<evidence type="ECO:0000259" key="12">
    <source>
        <dbReference type="Pfam" id="PF02581"/>
    </source>
</evidence>
<dbReference type="SUPFAM" id="SSF53613">
    <property type="entry name" value="Ribokinase-like"/>
    <property type="match status" value="1"/>
</dbReference>
<comment type="caution">
    <text evidence="14">The sequence shown here is derived from an EMBL/GenBank/DDBJ whole genome shotgun (WGS) entry which is preliminary data.</text>
</comment>
<reference evidence="14 15" key="1">
    <citation type="submission" date="2009-04" db="EMBL/GenBank/DDBJ databases">
        <authorList>
            <person name="Sebastian Y."/>
            <person name="Madupu R."/>
            <person name="Durkin A.S."/>
            <person name="Torralba M."/>
            <person name="Methe B."/>
            <person name="Sutton G.G."/>
            <person name="Strausberg R.L."/>
            <person name="Nelson K.E."/>
        </authorList>
    </citation>
    <scope>NUCLEOTIDE SEQUENCE [LARGE SCALE GENOMIC DNA]</scope>
    <source>
        <strain evidence="14 15">60-3</strain>
    </source>
</reference>
<evidence type="ECO:0000256" key="2">
    <source>
        <dbReference type="ARBA" id="ARBA00022679"/>
    </source>
</evidence>
<evidence type="ECO:0000256" key="9">
    <source>
        <dbReference type="HAMAP-Rule" id="MF_00097"/>
    </source>
</evidence>
<feature type="domain" description="Thiamine phosphate synthase/TenI" evidence="12">
    <location>
        <begin position="4"/>
        <end position="176"/>
    </location>
</feature>
<keyword evidence="2 9" id="KW-0808">Transferase</keyword>
<dbReference type="SUPFAM" id="SSF51391">
    <property type="entry name" value="Thiamin phosphate synthase"/>
    <property type="match status" value="2"/>
</dbReference>
<feature type="domain" description="Thiamine phosphate synthase/TenI" evidence="12">
    <location>
        <begin position="465"/>
        <end position="651"/>
    </location>
</feature>
<dbReference type="GO" id="GO:0009228">
    <property type="term" value="P:thiamine biosynthetic process"/>
    <property type="evidence" value="ECO:0007669"/>
    <property type="project" value="UniProtKB-KW"/>
</dbReference>
<dbReference type="PANTHER" id="PTHR20857:SF15">
    <property type="entry name" value="THIAMINE-PHOSPHATE SYNTHASE"/>
    <property type="match status" value="1"/>
</dbReference>
<dbReference type="eggNOG" id="COG0352">
    <property type="taxonomic scope" value="Bacteria"/>
</dbReference>
<evidence type="ECO:0000256" key="11">
    <source>
        <dbReference type="RuleBase" id="RU004253"/>
    </source>
</evidence>
<dbReference type="PANTHER" id="PTHR20857">
    <property type="entry name" value="THIAMINE-PHOSPHATE PYROPHOSPHORYLASE"/>
    <property type="match status" value="1"/>
</dbReference>
<protein>
    <recommendedName>
        <fullName evidence="9">Thiamine-phosphate synthase</fullName>
        <shortName evidence="9">TP synthase</shortName>
        <shortName evidence="9">TPS</shortName>
        <ecNumber evidence="9">2.5.1.3</ecNumber>
    </recommendedName>
    <alternativeName>
        <fullName evidence="9">Thiamine-phosphate pyrophosphorylase</fullName>
        <shortName evidence="9">TMP pyrophosphorylase</shortName>
        <shortName evidence="9">TMP-PPase</shortName>
    </alternativeName>
</protein>
<evidence type="ECO:0000256" key="6">
    <source>
        <dbReference type="ARBA" id="ARBA00047334"/>
    </source>
</evidence>
<feature type="binding site" evidence="9">
    <location>
        <begin position="491"/>
        <end position="495"/>
    </location>
    <ligand>
        <name>4-amino-2-methyl-5-(diphosphooxymethyl)pyrimidine</name>
        <dbReference type="ChEBI" id="CHEBI:57841"/>
    </ligand>
</feature>
<feature type="binding site" evidence="9">
    <location>
        <position position="627"/>
    </location>
    <ligand>
        <name>2-[(2R,5Z)-2-carboxy-4-methylthiazol-5(2H)-ylidene]ethyl phosphate</name>
        <dbReference type="ChEBI" id="CHEBI:62899"/>
    </ligand>
</feature>
<feature type="binding site" evidence="9">
    <location>
        <position position="523"/>
    </location>
    <ligand>
        <name>4-amino-2-methyl-5-(diphosphooxymethyl)pyrimidine</name>
        <dbReference type="ChEBI" id="CHEBI:57841"/>
    </ligand>
</feature>
<dbReference type="GO" id="GO:0005737">
    <property type="term" value="C:cytoplasm"/>
    <property type="evidence" value="ECO:0007669"/>
    <property type="project" value="TreeGrafter"/>
</dbReference>
<dbReference type="UniPathway" id="UPA00060">
    <property type="reaction ID" value="UER00141"/>
</dbReference>
<evidence type="ECO:0000256" key="4">
    <source>
        <dbReference type="ARBA" id="ARBA00022842"/>
    </source>
</evidence>
<gene>
    <name evidence="9" type="primary">thiE</name>
    <name evidence="14" type="ORF">PORUE0001_0856</name>
</gene>
<evidence type="ECO:0000256" key="8">
    <source>
        <dbReference type="ARBA" id="ARBA00047883"/>
    </source>
</evidence>
<comment type="caution">
    <text evidence="9">Lacks conserved residue(s) required for the propagation of feature annotation.</text>
</comment>
<feature type="binding site" evidence="9">
    <location>
        <position position="524"/>
    </location>
    <ligand>
        <name>Mg(2+)</name>
        <dbReference type="ChEBI" id="CHEBI:18420"/>
    </ligand>
</feature>